<dbReference type="Gene3D" id="2.60.120.10">
    <property type="entry name" value="Jelly Rolls"/>
    <property type="match status" value="1"/>
</dbReference>
<dbReference type="Proteomes" id="UP000321533">
    <property type="component" value="Chromosome"/>
</dbReference>
<organism evidence="2 3">
    <name type="scientific">Panacibacter ginsenosidivorans</name>
    <dbReference type="NCBI Taxonomy" id="1813871"/>
    <lineage>
        <taxon>Bacteria</taxon>
        <taxon>Pseudomonadati</taxon>
        <taxon>Bacteroidota</taxon>
        <taxon>Chitinophagia</taxon>
        <taxon>Chitinophagales</taxon>
        <taxon>Chitinophagaceae</taxon>
        <taxon>Panacibacter</taxon>
    </lineage>
</organism>
<dbReference type="AlphaFoldDB" id="A0A5B8VCP1"/>
<feature type="domain" description="Cyclic nucleotide-binding" evidence="1">
    <location>
        <begin position="14"/>
        <end position="112"/>
    </location>
</feature>
<gene>
    <name evidence="2" type="ORF">FRZ67_19030</name>
</gene>
<name>A0A5B8VCP1_9BACT</name>
<reference evidence="2 3" key="1">
    <citation type="journal article" date="2016" name="Int. J. Syst. Evol. Microbiol.">
        <title>Panacibacter ginsenosidivorans gen. nov., sp. nov., with ginsenoside converting activity isolated from soil of a ginseng field.</title>
        <authorList>
            <person name="Siddiqi M.Z."/>
            <person name="Muhammad Shafi S."/>
            <person name="Choi K.D."/>
            <person name="Im W.T."/>
        </authorList>
    </citation>
    <scope>NUCLEOTIDE SEQUENCE [LARGE SCALE GENOMIC DNA]</scope>
    <source>
        <strain evidence="2 3">Gsoil1550</strain>
    </source>
</reference>
<dbReference type="InterPro" id="IPR000595">
    <property type="entry name" value="cNMP-bd_dom"/>
</dbReference>
<accession>A0A5B8VCP1</accession>
<dbReference type="SUPFAM" id="SSF51206">
    <property type="entry name" value="cAMP-binding domain-like"/>
    <property type="match status" value="1"/>
</dbReference>
<dbReference type="SMART" id="SM00100">
    <property type="entry name" value="cNMP"/>
    <property type="match status" value="1"/>
</dbReference>
<dbReference type="RefSeq" id="WP_147192174.1">
    <property type="nucleotide sequence ID" value="NZ_CP042435.1"/>
</dbReference>
<keyword evidence="3" id="KW-1185">Reference proteome</keyword>
<dbReference type="EMBL" id="CP042435">
    <property type="protein sequence ID" value="QEC69297.1"/>
    <property type="molecule type" value="Genomic_DNA"/>
</dbReference>
<proteinExistence type="predicted"/>
<evidence type="ECO:0000259" key="1">
    <source>
        <dbReference type="PROSITE" id="PS50042"/>
    </source>
</evidence>
<dbReference type="InterPro" id="IPR018490">
    <property type="entry name" value="cNMP-bd_dom_sf"/>
</dbReference>
<dbReference type="OrthoDB" id="680421at2"/>
<dbReference type="PROSITE" id="PS50042">
    <property type="entry name" value="CNMP_BINDING_3"/>
    <property type="match status" value="1"/>
</dbReference>
<dbReference type="InterPro" id="IPR014710">
    <property type="entry name" value="RmlC-like_jellyroll"/>
</dbReference>
<dbReference type="CDD" id="cd00038">
    <property type="entry name" value="CAP_ED"/>
    <property type="match status" value="1"/>
</dbReference>
<evidence type="ECO:0000313" key="2">
    <source>
        <dbReference type="EMBL" id="QEC69297.1"/>
    </source>
</evidence>
<sequence>MHQLFQLLRPVCPLSDELVQYLSHAFEYRHIKKGDYLLKEGQVCRHMFFIESGLVRYFLYRGEKEVVTRFQTEGNMVISHESFYDQVPSDENIVALEDCEVYRISYEDLMHVYDHYPDALVLRAKLTERYYRILWKCFINTRLNTAQERYRFFIDNFPQWVNRVPEKDIAAFLGITPSHFSRSKG</sequence>
<protein>
    <submittedName>
        <fullName evidence="2">Crp/Fnr family transcriptional regulator</fullName>
    </submittedName>
</protein>
<dbReference type="KEGG" id="pgin:FRZ67_19030"/>
<evidence type="ECO:0000313" key="3">
    <source>
        <dbReference type="Proteomes" id="UP000321533"/>
    </source>
</evidence>
<dbReference type="Pfam" id="PF00027">
    <property type="entry name" value="cNMP_binding"/>
    <property type="match status" value="1"/>
</dbReference>